<keyword evidence="2" id="KW-1185">Reference proteome</keyword>
<name>A0ABU1FTB7_9MICC</name>
<sequence length="169" mass="18977">MRTPLKLHQWGMIAWAGNKEIAIGPEAPKVQKLAFIAKRIYRRAYGTAPAARFVFAPPKTTKELLVDAIQETTLDGDAMTGRFPEERIAERILERFNVTQGEKHISIPRPRVLHGPDYLTPDQATFMYLHEAADKLEQFHKPFGSNLNAVVVKLLRDAANATDPGDDDD</sequence>
<proteinExistence type="predicted"/>
<dbReference type="RefSeq" id="WP_310536805.1">
    <property type="nucleotide sequence ID" value="NZ_BAAAOC010000022.1"/>
</dbReference>
<dbReference type="EMBL" id="JAVKGT010000008">
    <property type="protein sequence ID" value="MDR5711423.1"/>
    <property type="molecule type" value="Genomic_DNA"/>
</dbReference>
<protein>
    <submittedName>
        <fullName evidence="1">Uncharacterized protein</fullName>
    </submittedName>
</protein>
<reference evidence="2" key="1">
    <citation type="submission" date="2023-07" db="EMBL/GenBank/DDBJ databases">
        <title>Description of three actinobacteria isolated from air of manufacturing shop in a pharmaceutical factory.</title>
        <authorList>
            <person name="Zhang D.-F."/>
        </authorList>
    </citation>
    <scope>NUCLEOTIDE SEQUENCE [LARGE SCALE GENOMIC DNA]</scope>
    <source>
        <strain evidence="2">CCTCC AB 207010</strain>
    </source>
</reference>
<accession>A0ABU1FTB7</accession>
<gene>
    <name evidence="1" type="ORF">RH857_04645</name>
</gene>
<evidence type="ECO:0000313" key="2">
    <source>
        <dbReference type="Proteomes" id="UP001260872"/>
    </source>
</evidence>
<comment type="caution">
    <text evidence="1">The sequence shown here is derived from an EMBL/GenBank/DDBJ whole genome shotgun (WGS) entry which is preliminary data.</text>
</comment>
<organism evidence="1 2">
    <name type="scientific">Nesterenkonia flava</name>
    <dbReference type="NCBI Taxonomy" id="469799"/>
    <lineage>
        <taxon>Bacteria</taxon>
        <taxon>Bacillati</taxon>
        <taxon>Actinomycetota</taxon>
        <taxon>Actinomycetes</taxon>
        <taxon>Micrococcales</taxon>
        <taxon>Micrococcaceae</taxon>
        <taxon>Nesterenkonia</taxon>
    </lineage>
</organism>
<dbReference type="Proteomes" id="UP001260872">
    <property type="component" value="Unassembled WGS sequence"/>
</dbReference>
<evidence type="ECO:0000313" key="1">
    <source>
        <dbReference type="EMBL" id="MDR5711423.1"/>
    </source>
</evidence>